<comment type="caution">
    <text evidence="7">The sequence shown here is derived from an EMBL/GenBank/DDBJ whole genome shotgun (WGS) entry which is preliminary data.</text>
</comment>
<dbReference type="EMBL" id="JARGYC010000019">
    <property type="protein sequence ID" value="MDF0600883.1"/>
    <property type="molecule type" value="Genomic_DNA"/>
</dbReference>
<feature type="transmembrane region" description="Helical" evidence="6">
    <location>
        <begin position="12"/>
        <end position="29"/>
    </location>
</feature>
<dbReference type="GO" id="GO:0055085">
    <property type="term" value="P:transmembrane transport"/>
    <property type="evidence" value="ECO:0007669"/>
    <property type="project" value="InterPro"/>
</dbReference>
<dbReference type="Pfam" id="PF03739">
    <property type="entry name" value="LptF_LptG"/>
    <property type="match status" value="1"/>
</dbReference>
<evidence type="ECO:0000256" key="2">
    <source>
        <dbReference type="ARBA" id="ARBA00022475"/>
    </source>
</evidence>
<keyword evidence="8" id="KW-1185">Reference proteome</keyword>
<evidence type="ECO:0000256" key="3">
    <source>
        <dbReference type="ARBA" id="ARBA00022692"/>
    </source>
</evidence>
<keyword evidence="3 6" id="KW-0812">Transmembrane</keyword>
<feature type="transmembrane region" description="Helical" evidence="6">
    <location>
        <begin position="99"/>
        <end position="122"/>
    </location>
</feature>
<evidence type="ECO:0000256" key="1">
    <source>
        <dbReference type="ARBA" id="ARBA00004651"/>
    </source>
</evidence>
<comment type="subcellular location">
    <subcellularLocation>
        <location evidence="1">Cell membrane</location>
        <topology evidence="1">Multi-pass membrane protein</topology>
    </subcellularLocation>
</comment>
<keyword evidence="2" id="KW-1003">Cell membrane</keyword>
<dbReference type="NCBIfam" id="TIGR04407">
    <property type="entry name" value="LptF_YjgP"/>
    <property type="match status" value="1"/>
</dbReference>
<feature type="transmembrane region" description="Helical" evidence="6">
    <location>
        <begin position="60"/>
        <end position="78"/>
    </location>
</feature>
<dbReference type="PANTHER" id="PTHR33529:SF6">
    <property type="entry name" value="YJGP_YJGQ FAMILY PERMEASE"/>
    <property type="match status" value="1"/>
</dbReference>
<feature type="transmembrane region" description="Helical" evidence="6">
    <location>
        <begin position="341"/>
        <end position="361"/>
    </location>
</feature>
<dbReference type="GO" id="GO:0015920">
    <property type="term" value="P:lipopolysaccharide transport"/>
    <property type="evidence" value="ECO:0007669"/>
    <property type="project" value="TreeGrafter"/>
</dbReference>
<accession>A0AAE3NP23</accession>
<protein>
    <submittedName>
        <fullName evidence="7">LPS export ABC transporter permease LptF</fullName>
    </submittedName>
</protein>
<dbReference type="InterPro" id="IPR030922">
    <property type="entry name" value="LptF"/>
</dbReference>
<evidence type="ECO:0000256" key="4">
    <source>
        <dbReference type="ARBA" id="ARBA00022989"/>
    </source>
</evidence>
<gene>
    <name evidence="7" type="primary">lptF</name>
    <name evidence="7" type="ORF">P1J78_09080</name>
</gene>
<dbReference type="InterPro" id="IPR005495">
    <property type="entry name" value="LptG/LptF_permease"/>
</dbReference>
<feature type="transmembrane region" description="Helical" evidence="6">
    <location>
        <begin position="280"/>
        <end position="299"/>
    </location>
</feature>
<keyword evidence="5 6" id="KW-0472">Membrane</keyword>
<dbReference type="Proteomes" id="UP001220964">
    <property type="component" value="Unassembled WGS sequence"/>
</dbReference>
<dbReference type="RefSeq" id="WP_275567025.1">
    <property type="nucleotide sequence ID" value="NZ_JARGYC010000019.1"/>
</dbReference>
<reference evidence="7" key="1">
    <citation type="submission" date="2023-03" db="EMBL/GenBank/DDBJ databases">
        <title>Multiphase analysis and comparison of six strains from genera Psychromarinibacter, Lutimaribacter, and Maritimibacter, including a novel species: Psychromarinibacter sediminicola sp. nov.</title>
        <authorList>
            <person name="Wang Y.-H."/>
            <person name="Ye M.-Q."/>
            <person name="Du Z.-J."/>
        </authorList>
    </citation>
    <scope>NUCLEOTIDE SEQUENCE</scope>
    <source>
        <strain evidence="7">C21-152</strain>
    </source>
</reference>
<dbReference type="GO" id="GO:0043190">
    <property type="term" value="C:ATP-binding cassette (ABC) transporter complex"/>
    <property type="evidence" value="ECO:0007669"/>
    <property type="project" value="InterPro"/>
</dbReference>
<name>A0AAE3NP23_9RHOB</name>
<evidence type="ECO:0000256" key="6">
    <source>
        <dbReference type="SAM" id="Phobius"/>
    </source>
</evidence>
<sequence length="378" mass="41822">MSRFDRYILSQLMMLFSFFALVLVLIYWINRAVVLFDQLIANGQSAAVFFEFTALTLPNVIRIVLPIAAFAAAVYLGNRLTTESELVVVQATGFSPWRMVRPVLVFGVIVGLLIAILTNLLVPLSYIRLNERTAEISENITARLLTEGQFLHPADGVTFYIREITPQGELQDIFLSDRRSDSEHVTYTARQALLLRREDGPKLVMFDGMAQALNQDSGRLATTTFADFAYDISGFVEGFQPEGRSYRELTTAEMLRPTPETVAETGESASELMYEGHDRIAQALSAVLTSLIGFSAMLIGNFSRFGRWRQIVGALVSLAVLQSLDNAFADIARSDTALWPLTYGAAVLGLLLSLGILWVSARPALFARRRPPPMGVPA</sequence>
<proteinExistence type="predicted"/>
<evidence type="ECO:0000313" key="8">
    <source>
        <dbReference type="Proteomes" id="UP001220964"/>
    </source>
</evidence>
<dbReference type="PANTHER" id="PTHR33529">
    <property type="entry name" value="SLR0882 PROTEIN-RELATED"/>
    <property type="match status" value="1"/>
</dbReference>
<dbReference type="AlphaFoldDB" id="A0AAE3NP23"/>
<evidence type="ECO:0000256" key="5">
    <source>
        <dbReference type="ARBA" id="ARBA00023136"/>
    </source>
</evidence>
<keyword evidence="4 6" id="KW-1133">Transmembrane helix</keyword>
<organism evidence="7 8">
    <name type="scientific">Psychromarinibacter sediminicola</name>
    <dbReference type="NCBI Taxonomy" id="3033385"/>
    <lineage>
        <taxon>Bacteria</taxon>
        <taxon>Pseudomonadati</taxon>
        <taxon>Pseudomonadota</taxon>
        <taxon>Alphaproteobacteria</taxon>
        <taxon>Rhodobacterales</taxon>
        <taxon>Paracoccaceae</taxon>
        <taxon>Psychromarinibacter</taxon>
    </lineage>
</organism>
<evidence type="ECO:0000313" key="7">
    <source>
        <dbReference type="EMBL" id="MDF0600883.1"/>
    </source>
</evidence>